<evidence type="ECO:0000313" key="3">
    <source>
        <dbReference type="Proteomes" id="UP000823388"/>
    </source>
</evidence>
<reference evidence="2" key="1">
    <citation type="submission" date="2020-05" db="EMBL/GenBank/DDBJ databases">
        <title>WGS assembly of Panicum virgatum.</title>
        <authorList>
            <person name="Lovell J.T."/>
            <person name="Jenkins J."/>
            <person name="Shu S."/>
            <person name="Juenger T.E."/>
            <person name="Schmutz J."/>
        </authorList>
    </citation>
    <scope>NUCLEOTIDE SEQUENCE</scope>
    <source>
        <strain evidence="2">AP13</strain>
    </source>
</reference>
<dbReference type="AlphaFoldDB" id="A0A8T0T5Z2"/>
<evidence type="ECO:0000256" key="1">
    <source>
        <dbReference type="SAM" id="MobiDB-lite"/>
    </source>
</evidence>
<accession>A0A8T0T5Z2</accession>
<keyword evidence="3" id="KW-1185">Reference proteome</keyword>
<comment type="caution">
    <text evidence="2">The sequence shown here is derived from an EMBL/GenBank/DDBJ whole genome shotgun (WGS) entry which is preliminary data.</text>
</comment>
<feature type="region of interest" description="Disordered" evidence="1">
    <location>
        <begin position="1"/>
        <end position="29"/>
    </location>
</feature>
<sequence>MPGCRSTAGRPARRRSVGVGSASAGGGPGRACAFMRAAASARVAGGGGVEVPGAAENRGWAPRRPASLLPVRAPMPGAATTSTSSFFSICTSASMGAASVARNHGWRGAGATGVGDGIE</sequence>
<organism evidence="2 3">
    <name type="scientific">Panicum virgatum</name>
    <name type="common">Blackwell switchgrass</name>
    <dbReference type="NCBI Taxonomy" id="38727"/>
    <lineage>
        <taxon>Eukaryota</taxon>
        <taxon>Viridiplantae</taxon>
        <taxon>Streptophyta</taxon>
        <taxon>Embryophyta</taxon>
        <taxon>Tracheophyta</taxon>
        <taxon>Spermatophyta</taxon>
        <taxon>Magnoliopsida</taxon>
        <taxon>Liliopsida</taxon>
        <taxon>Poales</taxon>
        <taxon>Poaceae</taxon>
        <taxon>PACMAD clade</taxon>
        <taxon>Panicoideae</taxon>
        <taxon>Panicodae</taxon>
        <taxon>Paniceae</taxon>
        <taxon>Panicinae</taxon>
        <taxon>Panicum</taxon>
        <taxon>Panicum sect. Hiantes</taxon>
    </lineage>
</organism>
<gene>
    <name evidence="2" type="ORF">PVAP13_4NG200611</name>
</gene>
<dbReference type="Proteomes" id="UP000823388">
    <property type="component" value="Chromosome 4N"/>
</dbReference>
<dbReference type="EMBL" id="CM029044">
    <property type="protein sequence ID" value="KAG2607102.1"/>
    <property type="molecule type" value="Genomic_DNA"/>
</dbReference>
<proteinExistence type="predicted"/>
<evidence type="ECO:0000313" key="2">
    <source>
        <dbReference type="EMBL" id="KAG2607102.1"/>
    </source>
</evidence>
<protein>
    <submittedName>
        <fullName evidence="2">Uncharacterized protein</fullName>
    </submittedName>
</protein>
<name>A0A8T0T5Z2_PANVG</name>